<reference evidence="2 3" key="1">
    <citation type="submission" date="2017-07" db="EMBL/GenBank/DDBJ databases">
        <title>Elstera cyanobacteriorum sp. nov., a novel bacterium isolated from cyanobacterial aggregates in a eutrophic lake.</title>
        <authorList>
            <person name="Cai H."/>
        </authorList>
    </citation>
    <scope>NUCLEOTIDE SEQUENCE [LARGE SCALE GENOMIC DNA]</scope>
    <source>
        <strain evidence="2 3">TH019</strain>
    </source>
</reference>
<accession>A0A255XXG1</accession>
<dbReference type="EMBL" id="NOXS01000021">
    <property type="protein sequence ID" value="OYQ21581.1"/>
    <property type="molecule type" value="Genomic_DNA"/>
</dbReference>
<dbReference type="OrthoDB" id="7364763at2"/>
<protein>
    <submittedName>
        <fullName evidence="2">Uncharacterized protein</fullName>
    </submittedName>
</protein>
<evidence type="ECO:0000313" key="3">
    <source>
        <dbReference type="Proteomes" id="UP000216361"/>
    </source>
</evidence>
<keyword evidence="1" id="KW-0812">Transmembrane</keyword>
<gene>
    <name evidence="2" type="ORF">CHR90_01620</name>
</gene>
<dbReference type="RefSeq" id="WP_094407067.1">
    <property type="nucleotide sequence ID" value="NZ_BMJZ01000010.1"/>
</dbReference>
<evidence type="ECO:0000313" key="2">
    <source>
        <dbReference type="EMBL" id="OYQ21581.1"/>
    </source>
</evidence>
<keyword evidence="1" id="KW-0472">Membrane</keyword>
<comment type="caution">
    <text evidence="2">The sequence shown here is derived from an EMBL/GenBank/DDBJ whole genome shotgun (WGS) entry which is preliminary data.</text>
</comment>
<proteinExistence type="predicted"/>
<keyword evidence="1" id="KW-1133">Transmembrane helix</keyword>
<dbReference type="AlphaFoldDB" id="A0A255XXG1"/>
<feature type="transmembrane region" description="Helical" evidence="1">
    <location>
        <begin position="33"/>
        <end position="52"/>
    </location>
</feature>
<name>A0A255XXG1_9PROT</name>
<keyword evidence="3" id="KW-1185">Reference proteome</keyword>
<organism evidence="2 3">
    <name type="scientific">Elstera cyanobacteriorum</name>
    <dbReference type="NCBI Taxonomy" id="2022747"/>
    <lineage>
        <taxon>Bacteria</taxon>
        <taxon>Pseudomonadati</taxon>
        <taxon>Pseudomonadota</taxon>
        <taxon>Alphaproteobacteria</taxon>
        <taxon>Rhodospirillales</taxon>
        <taxon>Rhodospirillaceae</taxon>
        <taxon>Elstera</taxon>
    </lineage>
</organism>
<sequence length="65" mass="7076">MKTGLIDSIIGLFVAVLGIGGLFMASGAHDSEVHLFGLSLFVFAVLFNFQLIKGHFDRADQERHA</sequence>
<evidence type="ECO:0000256" key="1">
    <source>
        <dbReference type="SAM" id="Phobius"/>
    </source>
</evidence>
<feature type="transmembrane region" description="Helical" evidence="1">
    <location>
        <begin position="9"/>
        <end position="27"/>
    </location>
</feature>
<dbReference type="Proteomes" id="UP000216361">
    <property type="component" value="Unassembled WGS sequence"/>
</dbReference>